<dbReference type="RefSeq" id="XP_014663547.1">
    <property type="nucleotide sequence ID" value="XM_014808061.1"/>
</dbReference>
<dbReference type="InterPro" id="IPR017452">
    <property type="entry name" value="GPCR_Rhodpsn_7TM"/>
</dbReference>
<feature type="transmembrane region" description="Helical" evidence="11">
    <location>
        <begin position="146"/>
        <end position="168"/>
    </location>
</feature>
<proteinExistence type="inferred from homology"/>
<evidence type="ECO:0000256" key="11">
    <source>
        <dbReference type="SAM" id="Phobius"/>
    </source>
</evidence>
<dbReference type="PRINTS" id="PR00237">
    <property type="entry name" value="GPCRRHODOPSN"/>
</dbReference>
<evidence type="ECO:0000313" key="14">
    <source>
        <dbReference type="RefSeq" id="XP_014663547.1"/>
    </source>
</evidence>
<keyword evidence="7 9" id="KW-0675">Receptor</keyword>
<evidence type="ECO:0000256" key="8">
    <source>
        <dbReference type="ARBA" id="ARBA00023224"/>
    </source>
</evidence>
<reference evidence="14" key="1">
    <citation type="submission" date="2025-08" db="UniProtKB">
        <authorList>
            <consortium name="RefSeq"/>
        </authorList>
    </citation>
    <scope>IDENTIFICATION</scope>
</reference>
<dbReference type="GeneID" id="106806195"/>
<keyword evidence="3 9" id="KW-0812">Transmembrane</keyword>
<dbReference type="InterPro" id="IPR000276">
    <property type="entry name" value="GPCR_Rhodpsn"/>
</dbReference>
<evidence type="ECO:0000256" key="9">
    <source>
        <dbReference type="RuleBase" id="RU000688"/>
    </source>
</evidence>
<protein>
    <submittedName>
        <fullName evidence="14">Dopamine receptor 2-like</fullName>
    </submittedName>
</protein>
<evidence type="ECO:0000313" key="13">
    <source>
        <dbReference type="Proteomes" id="UP000695022"/>
    </source>
</evidence>
<feature type="transmembrane region" description="Helical" evidence="11">
    <location>
        <begin position="271"/>
        <end position="292"/>
    </location>
</feature>
<keyword evidence="4 11" id="KW-1133">Transmembrane helix</keyword>
<comment type="subcellular location">
    <subcellularLocation>
        <location evidence="1">Cell membrane</location>
        <topology evidence="1">Multi-pass membrane protein</topology>
    </subcellularLocation>
</comment>
<feature type="region of interest" description="Disordered" evidence="10">
    <location>
        <begin position="29"/>
        <end position="48"/>
    </location>
</feature>
<evidence type="ECO:0000256" key="1">
    <source>
        <dbReference type="ARBA" id="ARBA00004651"/>
    </source>
</evidence>
<evidence type="ECO:0000256" key="4">
    <source>
        <dbReference type="ARBA" id="ARBA00022989"/>
    </source>
</evidence>
<evidence type="ECO:0000259" key="12">
    <source>
        <dbReference type="PROSITE" id="PS50262"/>
    </source>
</evidence>
<gene>
    <name evidence="14" type="primary">LOC106806195</name>
</gene>
<feature type="transmembrane region" description="Helical" evidence="11">
    <location>
        <begin position="111"/>
        <end position="134"/>
    </location>
</feature>
<keyword evidence="6 11" id="KW-0472">Membrane</keyword>
<keyword evidence="5 9" id="KW-0297">G-protein coupled receptor</keyword>
<evidence type="ECO:0000256" key="10">
    <source>
        <dbReference type="SAM" id="MobiDB-lite"/>
    </source>
</evidence>
<dbReference type="Gene3D" id="1.20.1070.10">
    <property type="entry name" value="Rhodopsin 7-helix transmembrane proteins"/>
    <property type="match status" value="1"/>
</dbReference>
<dbReference type="CDD" id="cd15067">
    <property type="entry name" value="7tmA_Dop1R2-like"/>
    <property type="match status" value="1"/>
</dbReference>
<feature type="transmembrane region" description="Helical" evidence="11">
    <location>
        <begin position="388"/>
        <end position="410"/>
    </location>
</feature>
<evidence type="ECO:0000256" key="3">
    <source>
        <dbReference type="ARBA" id="ARBA00022692"/>
    </source>
</evidence>
<evidence type="ECO:0000256" key="5">
    <source>
        <dbReference type="ARBA" id="ARBA00023040"/>
    </source>
</evidence>
<accession>A0ABM1DUC6</accession>
<keyword evidence="2" id="KW-1003">Cell membrane</keyword>
<evidence type="ECO:0000256" key="6">
    <source>
        <dbReference type="ARBA" id="ARBA00023136"/>
    </source>
</evidence>
<dbReference type="PROSITE" id="PS00237">
    <property type="entry name" value="G_PROTEIN_RECEP_F1_1"/>
    <property type="match status" value="1"/>
</dbReference>
<name>A0ABM1DUC6_PRICU</name>
<evidence type="ECO:0000256" key="2">
    <source>
        <dbReference type="ARBA" id="ARBA00022475"/>
    </source>
</evidence>
<organism evidence="13 14">
    <name type="scientific">Priapulus caudatus</name>
    <name type="common">Priapulid worm</name>
    <dbReference type="NCBI Taxonomy" id="37621"/>
    <lineage>
        <taxon>Eukaryota</taxon>
        <taxon>Metazoa</taxon>
        <taxon>Ecdysozoa</taxon>
        <taxon>Scalidophora</taxon>
        <taxon>Priapulida</taxon>
        <taxon>Priapulimorpha</taxon>
        <taxon>Priapulimorphida</taxon>
        <taxon>Priapulidae</taxon>
        <taxon>Priapulus</taxon>
    </lineage>
</organism>
<feature type="region of interest" description="Disordered" evidence="10">
    <location>
        <begin position="328"/>
        <end position="364"/>
    </location>
</feature>
<feature type="transmembrane region" description="Helical" evidence="11">
    <location>
        <begin position="228"/>
        <end position="251"/>
    </location>
</feature>
<keyword evidence="8 9" id="KW-0807">Transducer</keyword>
<sequence>MRRRSRSLYEPLLEFTDVQTDNVSAFFSSLRFPGPPTGDDGSDDGDTGDDLSDWSSLRVVSEATFRDSAENISAIDFNVSDFYNLSSSAAANLTTNASDADLQEIDLRHPVLGVLLLFFCVATVFGNMLIVVSVARERYLRSVTNYFIMSLAIADLNQGAIVMPFAAIHEMTRNIWLFGPDWCDLWHSFDVLGSTASILHLCVISLDRYWAITDPFAYPSRMSTGRSFVLIALVWVCSASISFPAIVWWRHAAPPDGYPTDLCLFTEDKGYLLFSSLVSFYIPLLIMLFAYFKIYRAATEQMRSLKCGTKKMSDEGTELTLRIHRGGPRHALKSPQRGDGALPEPGAETRLCPPTPAANGSGMSSRRFNFSISKRLAKIAKEQKAAKTLGIVMGAFVVCWLPFFLTNVLSGICAACIVRPDIVFPVFTWLGYINSAINPVIYALSSRDFRRAFYKTCCTCCPSCVSNYFYLRYRRRMAYQNSISYSYTYSSTSFNASFRL</sequence>
<comment type="similarity">
    <text evidence="9">Belongs to the G-protein coupled receptor 1 family.</text>
</comment>
<dbReference type="SUPFAM" id="SSF81321">
    <property type="entry name" value="Family A G protein-coupled receptor-like"/>
    <property type="match status" value="1"/>
</dbReference>
<dbReference type="PANTHER" id="PTHR24248">
    <property type="entry name" value="ADRENERGIC RECEPTOR-RELATED G-PROTEIN COUPLED RECEPTOR"/>
    <property type="match status" value="1"/>
</dbReference>
<feature type="domain" description="G-protein coupled receptors family 1 profile" evidence="12">
    <location>
        <begin position="126"/>
        <end position="442"/>
    </location>
</feature>
<evidence type="ECO:0000256" key="7">
    <source>
        <dbReference type="ARBA" id="ARBA00023170"/>
    </source>
</evidence>
<dbReference type="PROSITE" id="PS50262">
    <property type="entry name" value="G_PROTEIN_RECEP_F1_2"/>
    <property type="match status" value="1"/>
</dbReference>
<feature type="transmembrane region" description="Helical" evidence="11">
    <location>
        <begin position="422"/>
        <end position="445"/>
    </location>
</feature>
<dbReference type="PANTHER" id="PTHR24248:SF185">
    <property type="entry name" value="DOPAMINE RECEPTOR 2"/>
    <property type="match status" value="1"/>
</dbReference>
<dbReference type="SMART" id="SM01381">
    <property type="entry name" value="7TM_GPCR_Srsx"/>
    <property type="match status" value="1"/>
</dbReference>
<dbReference type="Proteomes" id="UP000695022">
    <property type="component" value="Unplaced"/>
</dbReference>
<keyword evidence="13" id="KW-1185">Reference proteome</keyword>
<dbReference type="Pfam" id="PF00001">
    <property type="entry name" value="7tm_1"/>
    <property type="match status" value="1"/>
</dbReference>